<proteinExistence type="predicted"/>
<gene>
    <name evidence="2" type="ORF">STAS_22638</name>
</gene>
<evidence type="ECO:0000313" key="3">
    <source>
        <dbReference type="Proteomes" id="UP000325081"/>
    </source>
</evidence>
<dbReference type="AlphaFoldDB" id="A0A5A7QKZ8"/>
<dbReference type="EMBL" id="BKCP01007194">
    <property type="protein sequence ID" value="GER45666.1"/>
    <property type="molecule type" value="Genomic_DNA"/>
</dbReference>
<dbReference type="Gene3D" id="1.50.10.130">
    <property type="entry name" value="Terpene synthase, N-terminal domain"/>
    <property type="match status" value="1"/>
</dbReference>
<accession>A0A5A7QKZ8</accession>
<name>A0A5A7QKZ8_STRAF</name>
<protein>
    <submittedName>
        <fullName evidence="2">Viridiflorene synthase</fullName>
    </submittedName>
</protein>
<keyword evidence="3" id="KW-1185">Reference proteome</keyword>
<dbReference type="SUPFAM" id="SSF48239">
    <property type="entry name" value="Terpenoid cyclases/Protein prenyltransferases"/>
    <property type="match status" value="1"/>
</dbReference>
<evidence type="ECO:0000313" key="2">
    <source>
        <dbReference type="EMBL" id="GER45666.1"/>
    </source>
</evidence>
<dbReference type="Pfam" id="PF01397">
    <property type="entry name" value="Terpene_synth"/>
    <property type="match status" value="1"/>
</dbReference>
<dbReference type="InterPro" id="IPR001906">
    <property type="entry name" value="Terpene_synth_N"/>
</dbReference>
<dbReference type="InterPro" id="IPR008930">
    <property type="entry name" value="Terpenoid_cyclase/PrenylTrfase"/>
</dbReference>
<dbReference type="Proteomes" id="UP000325081">
    <property type="component" value="Unassembled WGS sequence"/>
</dbReference>
<organism evidence="2 3">
    <name type="scientific">Striga asiatica</name>
    <name type="common">Asiatic witchweed</name>
    <name type="synonym">Buchnera asiatica</name>
    <dbReference type="NCBI Taxonomy" id="4170"/>
    <lineage>
        <taxon>Eukaryota</taxon>
        <taxon>Viridiplantae</taxon>
        <taxon>Streptophyta</taxon>
        <taxon>Embryophyta</taxon>
        <taxon>Tracheophyta</taxon>
        <taxon>Spermatophyta</taxon>
        <taxon>Magnoliopsida</taxon>
        <taxon>eudicotyledons</taxon>
        <taxon>Gunneridae</taxon>
        <taxon>Pentapetalae</taxon>
        <taxon>asterids</taxon>
        <taxon>lamiids</taxon>
        <taxon>Lamiales</taxon>
        <taxon>Orobanchaceae</taxon>
        <taxon>Buchnereae</taxon>
        <taxon>Striga</taxon>
    </lineage>
</organism>
<dbReference type="OrthoDB" id="1740623at2759"/>
<feature type="domain" description="Terpene synthase N-terminal" evidence="1">
    <location>
        <begin position="28"/>
        <end position="119"/>
    </location>
</feature>
<reference evidence="3" key="1">
    <citation type="journal article" date="2019" name="Curr. Biol.">
        <title>Genome Sequence of Striga asiatica Provides Insight into the Evolution of Plant Parasitism.</title>
        <authorList>
            <person name="Yoshida S."/>
            <person name="Kim S."/>
            <person name="Wafula E.K."/>
            <person name="Tanskanen J."/>
            <person name="Kim Y.M."/>
            <person name="Honaas L."/>
            <person name="Yang Z."/>
            <person name="Spallek T."/>
            <person name="Conn C.E."/>
            <person name="Ichihashi Y."/>
            <person name="Cheong K."/>
            <person name="Cui S."/>
            <person name="Der J.P."/>
            <person name="Gundlach H."/>
            <person name="Jiao Y."/>
            <person name="Hori C."/>
            <person name="Ishida J.K."/>
            <person name="Kasahara H."/>
            <person name="Kiba T."/>
            <person name="Kim M.S."/>
            <person name="Koo N."/>
            <person name="Laohavisit A."/>
            <person name="Lee Y.H."/>
            <person name="Lumba S."/>
            <person name="McCourt P."/>
            <person name="Mortimer J.C."/>
            <person name="Mutuku J.M."/>
            <person name="Nomura T."/>
            <person name="Sasaki-Sekimoto Y."/>
            <person name="Seto Y."/>
            <person name="Wang Y."/>
            <person name="Wakatake T."/>
            <person name="Sakakibara H."/>
            <person name="Demura T."/>
            <person name="Yamaguchi S."/>
            <person name="Yoneyama K."/>
            <person name="Manabe R.I."/>
            <person name="Nelson D.C."/>
            <person name="Schulman A.H."/>
            <person name="Timko M.P."/>
            <person name="dePamphilis C.W."/>
            <person name="Choi D."/>
            <person name="Shirasu K."/>
        </authorList>
    </citation>
    <scope>NUCLEOTIDE SEQUENCE [LARGE SCALE GENOMIC DNA]</scope>
    <source>
        <strain evidence="3">cv. UVA1</strain>
    </source>
</reference>
<sequence length="131" mass="14725">MAAAGMLDPPSSWPNGRPPIGFCTKSKWGDTFSSFALDNQVQEKYAEAIAELKDEARGMLIQAAEGKTISERLQLIDTLERSGVGYHFEQEIEEQLQDILTKFDSEHEDYDLFTTALWFLSVEATSPLCLF</sequence>
<comment type="caution">
    <text evidence="2">The sequence shown here is derived from an EMBL/GenBank/DDBJ whole genome shotgun (WGS) entry which is preliminary data.</text>
</comment>
<evidence type="ECO:0000259" key="1">
    <source>
        <dbReference type="Pfam" id="PF01397"/>
    </source>
</evidence>
<dbReference type="InterPro" id="IPR036965">
    <property type="entry name" value="Terpene_synth_N_sf"/>
</dbReference>
<dbReference type="GO" id="GO:0010333">
    <property type="term" value="F:terpene synthase activity"/>
    <property type="evidence" value="ECO:0007669"/>
    <property type="project" value="InterPro"/>
</dbReference>